<feature type="domain" description="Shikimate dehydrogenase substrate binding N-terminal" evidence="3">
    <location>
        <begin position="9"/>
        <end position="89"/>
    </location>
</feature>
<evidence type="ECO:0000313" key="6">
    <source>
        <dbReference type="Proteomes" id="UP000248817"/>
    </source>
</evidence>
<dbReference type="EMBL" id="KZ825673">
    <property type="protein sequence ID" value="PYI25157.1"/>
    <property type="molecule type" value="Genomic_DNA"/>
</dbReference>
<dbReference type="InterPro" id="IPR006151">
    <property type="entry name" value="Shikm_DH/Glu-tRNA_Rdtase"/>
</dbReference>
<evidence type="ECO:0000259" key="4">
    <source>
        <dbReference type="Pfam" id="PF18317"/>
    </source>
</evidence>
<accession>A0A2V5IMR9</accession>
<dbReference type="SUPFAM" id="SSF51735">
    <property type="entry name" value="NAD(P)-binding Rossmann-fold domains"/>
    <property type="match status" value="1"/>
</dbReference>
<keyword evidence="6" id="KW-1185">Reference proteome</keyword>
<dbReference type="InterPro" id="IPR022893">
    <property type="entry name" value="Shikimate_DH_fam"/>
</dbReference>
<dbReference type="PANTHER" id="PTHR21089:SF26">
    <property type="entry name" value="AROM POLYPEPTIDE, PUTATIVE-RELATED"/>
    <property type="match status" value="1"/>
</dbReference>
<dbReference type="AlphaFoldDB" id="A0A2V5IMR9"/>
<dbReference type="InterPro" id="IPR013708">
    <property type="entry name" value="Shikimate_DH-bd_N"/>
</dbReference>
<proteinExistence type="predicted"/>
<dbReference type="SUPFAM" id="SSF53223">
    <property type="entry name" value="Aminoacid dehydrogenase-like, N-terminal domain"/>
    <property type="match status" value="1"/>
</dbReference>
<feature type="domain" description="Quinate/shikimate 5-dehydrogenase/glutamyl-tRNA reductase" evidence="2">
    <location>
        <begin position="154"/>
        <end position="199"/>
    </location>
</feature>
<evidence type="ECO:0000256" key="1">
    <source>
        <dbReference type="SAM" id="MobiDB-lite"/>
    </source>
</evidence>
<dbReference type="InterPro" id="IPR046346">
    <property type="entry name" value="Aminoacid_DH-like_N_sf"/>
</dbReference>
<gene>
    <name evidence="5" type="ORF">BP00DRAFT_499697</name>
</gene>
<dbReference type="Pfam" id="PF08501">
    <property type="entry name" value="Shikimate_dh_N"/>
    <property type="match status" value="1"/>
</dbReference>
<evidence type="ECO:0000313" key="5">
    <source>
        <dbReference type="EMBL" id="PYI25157.1"/>
    </source>
</evidence>
<dbReference type="Gene3D" id="3.40.50.720">
    <property type="entry name" value="NAD(P)-binding Rossmann-like Domain"/>
    <property type="match status" value="1"/>
</dbReference>
<feature type="region of interest" description="Disordered" evidence="1">
    <location>
        <begin position="125"/>
        <end position="154"/>
    </location>
</feature>
<dbReference type="GO" id="GO:0009423">
    <property type="term" value="P:chorismate biosynthetic process"/>
    <property type="evidence" value="ECO:0007669"/>
    <property type="project" value="UniProtKB-UniPathway"/>
</dbReference>
<dbReference type="Proteomes" id="UP000248817">
    <property type="component" value="Unassembled WGS sequence"/>
</dbReference>
<feature type="compositionally biased region" description="Polar residues" evidence="1">
    <location>
        <begin position="133"/>
        <end position="152"/>
    </location>
</feature>
<evidence type="ECO:0000259" key="2">
    <source>
        <dbReference type="Pfam" id="PF01488"/>
    </source>
</evidence>
<dbReference type="PANTHER" id="PTHR21089">
    <property type="entry name" value="SHIKIMATE DEHYDROGENASE"/>
    <property type="match status" value="1"/>
</dbReference>
<dbReference type="UniPathway" id="UPA00053">
    <property type="reaction ID" value="UER00087"/>
</dbReference>
<dbReference type="Pfam" id="PF18317">
    <property type="entry name" value="SDH_C"/>
    <property type="match status" value="1"/>
</dbReference>
<dbReference type="GO" id="GO:0019632">
    <property type="term" value="P:shikimate metabolic process"/>
    <property type="evidence" value="ECO:0007669"/>
    <property type="project" value="TreeGrafter"/>
</dbReference>
<name>A0A2V5IMR9_9EURO</name>
<protein>
    <submittedName>
        <fullName evidence="5">NAD(P)-binding protein</fullName>
    </submittedName>
</protein>
<evidence type="ECO:0000259" key="3">
    <source>
        <dbReference type="Pfam" id="PF08501"/>
    </source>
</evidence>
<feature type="domain" description="SDH C-terminal" evidence="4">
    <location>
        <begin position="280"/>
        <end position="306"/>
    </location>
</feature>
<sequence>MTHPQTYHIFGQALTTSLSPTLHNAAFAHHRLPHHYTLQECPSLAAVQRLIDAPTFGGASVTMPHKLTAFPLCDEVSAAARQIGAINTLIAETRAGRRVITDDNTDWRGLYELVAEFSAASRGCSRRGAEADGTTSPNPGRTSPPSDSSVNGRKTGLVLGAGGAARAAVYALRQAHFARIVVANRTVAKAETIVRDFEGLAGPKGLQCEIVAVKYPVPAVAEVKPDVVIGTVPGDVVAEAEVAGLFAGSEEGLVVEMAYQPRVTGLMRAGRRAGWAVQDGLEVLLRQGFVQYALWTGREAPVQVMRGSIAERV</sequence>
<dbReference type="Gene3D" id="3.40.50.10860">
    <property type="entry name" value="Leucine Dehydrogenase, chain A, domain 1"/>
    <property type="match status" value="1"/>
</dbReference>
<reference evidence="5 6" key="1">
    <citation type="submission" date="2018-02" db="EMBL/GenBank/DDBJ databases">
        <title>The genomes of Aspergillus section Nigri reveals drivers in fungal speciation.</title>
        <authorList>
            <consortium name="DOE Joint Genome Institute"/>
            <person name="Vesth T.C."/>
            <person name="Nybo J."/>
            <person name="Theobald S."/>
            <person name="Brandl J."/>
            <person name="Frisvad J.C."/>
            <person name="Nielsen K.F."/>
            <person name="Lyhne E.K."/>
            <person name="Kogle M.E."/>
            <person name="Kuo A."/>
            <person name="Riley R."/>
            <person name="Clum A."/>
            <person name="Nolan M."/>
            <person name="Lipzen A."/>
            <person name="Salamov A."/>
            <person name="Henrissat B."/>
            <person name="Wiebenga A."/>
            <person name="De vries R.P."/>
            <person name="Grigoriev I.V."/>
            <person name="Mortensen U.H."/>
            <person name="Andersen M.R."/>
            <person name="Baker S.E."/>
        </authorList>
    </citation>
    <scope>NUCLEOTIDE SEQUENCE [LARGE SCALE GENOMIC DNA]</scope>
    <source>
        <strain evidence="5 6">CBS 114.80</strain>
    </source>
</reference>
<organism evidence="5 6">
    <name type="scientific">Aspergillus indologenus CBS 114.80</name>
    <dbReference type="NCBI Taxonomy" id="1450541"/>
    <lineage>
        <taxon>Eukaryota</taxon>
        <taxon>Fungi</taxon>
        <taxon>Dikarya</taxon>
        <taxon>Ascomycota</taxon>
        <taxon>Pezizomycotina</taxon>
        <taxon>Eurotiomycetes</taxon>
        <taxon>Eurotiomycetidae</taxon>
        <taxon>Eurotiales</taxon>
        <taxon>Aspergillaceae</taxon>
        <taxon>Aspergillus</taxon>
        <taxon>Aspergillus subgen. Circumdati</taxon>
    </lineage>
</organism>
<dbReference type="Pfam" id="PF01488">
    <property type="entry name" value="Shikimate_DH"/>
    <property type="match status" value="1"/>
</dbReference>
<dbReference type="InterPro" id="IPR041121">
    <property type="entry name" value="SDH_C"/>
</dbReference>
<dbReference type="GO" id="GO:0004764">
    <property type="term" value="F:shikimate 3-dehydrogenase (NADP+) activity"/>
    <property type="evidence" value="ECO:0007669"/>
    <property type="project" value="InterPro"/>
</dbReference>
<dbReference type="InterPro" id="IPR036291">
    <property type="entry name" value="NAD(P)-bd_dom_sf"/>
</dbReference>